<feature type="transmembrane region" description="Helical" evidence="6">
    <location>
        <begin position="72"/>
        <end position="93"/>
    </location>
</feature>
<dbReference type="InterPro" id="IPR013525">
    <property type="entry name" value="ABC2_TM"/>
</dbReference>
<dbReference type="Pfam" id="PF01061">
    <property type="entry name" value="ABC2_membrane"/>
    <property type="match status" value="1"/>
</dbReference>
<evidence type="ECO:0000256" key="5">
    <source>
        <dbReference type="ARBA" id="ARBA00023136"/>
    </source>
</evidence>
<keyword evidence="5 6" id="KW-0472">Membrane</keyword>
<dbReference type="Proteomes" id="UP000464330">
    <property type="component" value="Chromosome"/>
</dbReference>
<accession>A0A6C0QUP4</accession>
<dbReference type="PANTHER" id="PTHR30294:SF45">
    <property type="entry name" value="LINEARMYCIN RESISTANCE PERMEASE PROTEIN LNRN"/>
    <property type="match status" value="1"/>
</dbReference>
<evidence type="ECO:0000313" key="8">
    <source>
        <dbReference type="EMBL" id="QHZ52489.1"/>
    </source>
</evidence>
<dbReference type="PANTHER" id="PTHR30294">
    <property type="entry name" value="MEMBRANE COMPONENT OF ABC TRANSPORTER YHHJ-RELATED"/>
    <property type="match status" value="1"/>
</dbReference>
<evidence type="ECO:0000256" key="4">
    <source>
        <dbReference type="ARBA" id="ARBA00022989"/>
    </source>
</evidence>
<dbReference type="GO" id="GO:0005886">
    <property type="term" value="C:plasma membrane"/>
    <property type="evidence" value="ECO:0007669"/>
    <property type="project" value="UniProtKB-SubCell"/>
</dbReference>
<comment type="subcellular location">
    <subcellularLocation>
        <location evidence="1">Cell membrane</location>
        <topology evidence="1">Multi-pass membrane protein</topology>
    </subcellularLocation>
</comment>
<dbReference type="AlphaFoldDB" id="A0A6C0QUP4"/>
<keyword evidence="4 6" id="KW-1133">Transmembrane helix</keyword>
<evidence type="ECO:0000313" key="9">
    <source>
        <dbReference type="Proteomes" id="UP000464330"/>
    </source>
</evidence>
<evidence type="ECO:0000256" key="6">
    <source>
        <dbReference type="SAM" id="Phobius"/>
    </source>
</evidence>
<sequence>MLLGNSTVSLILDDRKQKTMARMFTAPVRSSEIALGNFLGGWLVGTLQIALILVMTMYVLKVDLNISFLDQFIVMECFLLTALGLASTVAGLIRNMNNVGVANMLIIIPSFMLGGCF</sequence>
<evidence type="ECO:0000256" key="3">
    <source>
        <dbReference type="ARBA" id="ARBA00022692"/>
    </source>
</evidence>
<proteinExistence type="predicted"/>
<feature type="transmembrane region" description="Helical" evidence="6">
    <location>
        <begin position="99"/>
        <end position="116"/>
    </location>
</feature>
<gene>
    <name evidence="8" type="ORF">ERICV_03378</name>
</gene>
<evidence type="ECO:0000256" key="2">
    <source>
        <dbReference type="ARBA" id="ARBA00022475"/>
    </source>
</evidence>
<protein>
    <submittedName>
        <fullName evidence="8">ABC transporter-like protein</fullName>
    </submittedName>
</protein>
<feature type="transmembrane region" description="Helical" evidence="6">
    <location>
        <begin position="39"/>
        <end position="60"/>
    </location>
</feature>
<keyword evidence="2" id="KW-1003">Cell membrane</keyword>
<dbReference type="InterPro" id="IPR051449">
    <property type="entry name" value="ABC-2_transporter_component"/>
</dbReference>
<dbReference type="GO" id="GO:0140359">
    <property type="term" value="F:ABC-type transporter activity"/>
    <property type="evidence" value="ECO:0007669"/>
    <property type="project" value="InterPro"/>
</dbReference>
<keyword evidence="3 6" id="KW-0812">Transmembrane</keyword>
<dbReference type="EMBL" id="CP019717">
    <property type="protein sequence ID" value="QHZ52489.1"/>
    <property type="molecule type" value="Genomic_DNA"/>
</dbReference>
<evidence type="ECO:0000259" key="7">
    <source>
        <dbReference type="Pfam" id="PF01061"/>
    </source>
</evidence>
<reference evidence="8 9" key="1">
    <citation type="journal article" date="2020" name="Int. J. Med. Microbiol.">
        <title>Discovery of Paenibacillus larvae ERIC V: Phenotypic and genomic comparison to genotypes ERIC I-IV reveal different inventories of virulence factors which correlate with epidemiological prevalences of American Foulbrood.</title>
        <authorList>
            <person name="Beims H."/>
            <person name="Bunk B."/>
            <person name="Erler S."/>
            <person name="Mohr K.I."/>
            <person name="Sproer C."/>
            <person name="Pradella S."/>
            <person name="Gunther G."/>
            <person name="Rohde M."/>
            <person name="von der Ohe W."/>
            <person name="Steinert M."/>
        </authorList>
    </citation>
    <scope>NUCLEOTIDE SEQUENCE [LARGE SCALE GENOMIC DNA]</scope>
    <source>
        <strain evidence="8">Eric_V</strain>
    </source>
</reference>
<name>A0A6C0QUP4_9BACL</name>
<evidence type="ECO:0000256" key="1">
    <source>
        <dbReference type="ARBA" id="ARBA00004651"/>
    </source>
</evidence>
<feature type="domain" description="ABC-2 type transporter transmembrane" evidence="7">
    <location>
        <begin position="8"/>
        <end position="117"/>
    </location>
</feature>
<organism evidence="8 9">
    <name type="scientific">Paenibacillus larvae subsp. larvae</name>
    <dbReference type="NCBI Taxonomy" id="147375"/>
    <lineage>
        <taxon>Bacteria</taxon>
        <taxon>Bacillati</taxon>
        <taxon>Bacillota</taxon>
        <taxon>Bacilli</taxon>
        <taxon>Bacillales</taxon>
        <taxon>Paenibacillaceae</taxon>
        <taxon>Paenibacillus</taxon>
    </lineage>
</organism>